<keyword evidence="2 4" id="KW-0238">DNA-binding</keyword>
<name>A0ABR7WH90_9ACTN</name>
<dbReference type="PANTHER" id="PTHR30055">
    <property type="entry name" value="HTH-TYPE TRANSCRIPTIONAL REGULATOR RUTR"/>
    <property type="match status" value="1"/>
</dbReference>
<feature type="region of interest" description="Disordered" evidence="5">
    <location>
        <begin position="1"/>
        <end position="24"/>
    </location>
</feature>
<protein>
    <submittedName>
        <fullName evidence="7">TetR/AcrR family transcriptional regulator</fullName>
    </submittedName>
</protein>
<dbReference type="PROSITE" id="PS50977">
    <property type="entry name" value="HTH_TETR_2"/>
    <property type="match status" value="1"/>
</dbReference>
<feature type="DNA-binding region" description="H-T-H motif" evidence="4">
    <location>
        <begin position="48"/>
        <end position="67"/>
    </location>
</feature>
<dbReference type="EMBL" id="JACWMS010000005">
    <property type="protein sequence ID" value="MBD1322106.1"/>
    <property type="molecule type" value="Genomic_DNA"/>
</dbReference>
<organism evidence="7 8">
    <name type="scientific">Gordonia hankookensis</name>
    <dbReference type="NCBI Taxonomy" id="589403"/>
    <lineage>
        <taxon>Bacteria</taxon>
        <taxon>Bacillati</taxon>
        <taxon>Actinomycetota</taxon>
        <taxon>Actinomycetes</taxon>
        <taxon>Mycobacteriales</taxon>
        <taxon>Gordoniaceae</taxon>
        <taxon>Gordonia</taxon>
    </lineage>
</organism>
<dbReference type="RefSeq" id="WP_190268502.1">
    <property type="nucleotide sequence ID" value="NZ_BAABAD010000004.1"/>
</dbReference>
<feature type="domain" description="HTH tetR-type" evidence="6">
    <location>
        <begin position="25"/>
        <end position="85"/>
    </location>
</feature>
<dbReference type="Pfam" id="PF00440">
    <property type="entry name" value="TetR_N"/>
    <property type="match status" value="1"/>
</dbReference>
<evidence type="ECO:0000256" key="5">
    <source>
        <dbReference type="SAM" id="MobiDB-lite"/>
    </source>
</evidence>
<dbReference type="SUPFAM" id="SSF48498">
    <property type="entry name" value="Tetracyclin repressor-like, C-terminal domain"/>
    <property type="match status" value="1"/>
</dbReference>
<evidence type="ECO:0000256" key="3">
    <source>
        <dbReference type="ARBA" id="ARBA00023163"/>
    </source>
</evidence>
<keyword evidence="1" id="KW-0805">Transcription regulation</keyword>
<dbReference type="InterPro" id="IPR050109">
    <property type="entry name" value="HTH-type_TetR-like_transc_reg"/>
</dbReference>
<keyword evidence="8" id="KW-1185">Reference proteome</keyword>
<evidence type="ECO:0000313" key="8">
    <source>
        <dbReference type="Proteomes" id="UP000602395"/>
    </source>
</evidence>
<evidence type="ECO:0000256" key="2">
    <source>
        <dbReference type="ARBA" id="ARBA00023125"/>
    </source>
</evidence>
<gene>
    <name evidence="7" type="ORF">IDF66_21220</name>
</gene>
<dbReference type="PRINTS" id="PR00455">
    <property type="entry name" value="HTHTETR"/>
</dbReference>
<evidence type="ECO:0000256" key="4">
    <source>
        <dbReference type="PROSITE-ProRule" id="PRU00335"/>
    </source>
</evidence>
<evidence type="ECO:0000256" key="1">
    <source>
        <dbReference type="ARBA" id="ARBA00023015"/>
    </source>
</evidence>
<dbReference type="PANTHER" id="PTHR30055:SF234">
    <property type="entry name" value="HTH-TYPE TRANSCRIPTIONAL REGULATOR BETI"/>
    <property type="match status" value="1"/>
</dbReference>
<accession>A0ABR7WH90</accession>
<dbReference type="Proteomes" id="UP000602395">
    <property type="component" value="Unassembled WGS sequence"/>
</dbReference>
<evidence type="ECO:0000259" key="6">
    <source>
        <dbReference type="PROSITE" id="PS50977"/>
    </source>
</evidence>
<comment type="caution">
    <text evidence="7">The sequence shown here is derived from an EMBL/GenBank/DDBJ whole genome shotgun (WGS) entry which is preliminary data.</text>
</comment>
<dbReference type="InterPro" id="IPR009057">
    <property type="entry name" value="Homeodomain-like_sf"/>
</dbReference>
<dbReference type="SUPFAM" id="SSF46689">
    <property type="entry name" value="Homeodomain-like"/>
    <property type="match status" value="1"/>
</dbReference>
<keyword evidence="3" id="KW-0804">Transcription</keyword>
<dbReference type="InterPro" id="IPR036271">
    <property type="entry name" value="Tet_transcr_reg_TetR-rel_C_sf"/>
</dbReference>
<sequence>MQTGSTRARGGPLKAKPQERRSKGLQTRERLLGAAIAEFKRTGMAAADTGAVVAAAGVAHGTFFFHFPTKEHVLIELEEREQVQMAAELTRFFGQDHDVRETLAESVRVLLKLERRLGRLLFKDFLALHFSTTRPPSEEWDKYPVVGAVVEELQRARERGEIPDEVDVVHNGVSFLVGLYALLITIPESEDIRGPVIEEYLTTYMYGLRAWPPPQGVPS</sequence>
<dbReference type="InterPro" id="IPR001647">
    <property type="entry name" value="HTH_TetR"/>
</dbReference>
<reference evidence="7 8" key="1">
    <citation type="submission" date="2020-09" db="EMBL/GenBank/DDBJ databases">
        <title>Novel species in genus Gordonia.</title>
        <authorList>
            <person name="Zhang G."/>
        </authorList>
    </citation>
    <scope>NUCLEOTIDE SEQUENCE [LARGE SCALE GENOMIC DNA]</scope>
    <source>
        <strain evidence="7 8">ON-33</strain>
    </source>
</reference>
<dbReference type="Gene3D" id="1.10.357.10">
    <property type="entry name" value="Tetracycline Repressor, domain 2"/>
    <property type="match status" value="1"/>
</dbReference>
<evidence type="ECO:0000313" key="7">
    <source>
        <dbReference type="EMBL" id="MBD1322106.1"/>
    </source>
</evidence>
<proteinExistence type="predicted"/>